<evidence type="ECO:0000313" key="3">
    <source>
        <dbReference type="Proteomes" id="UP000515498"/>
    </source>
</evidence>
<accession>A0A7G8P6Z9</accession>
<dbReference type="Proteomes" id="UP000515498">
    <property type="component" value="Chromosome"/>
</dbReference>
<evidence type="ECO:0000313" key="2">
    <source>
        <dbReference type="EMBL" id="QNJ90115.1"/>
    </source>
</evidence>
<dbReference type="PROSITE" id="PS51257">
    <property type="entry name" value="PROKAR_LIPOPROTEIN"/>
    <property type="match status" value="1"/>
</dbReference>
<feature type="compositionally biased region" description="Pro residues" evidence="1">
    <location>
        <begin position="183"/>
        <end position="195"/>
    </location>
</feature>
<dbReference type="AlphaFoldDB" id="A0A7G8P6Z9"/>
<dbReference type="KEGG" id="mflu:HZU40_17610"/>
<protein>
    <submittedName>
        <fullName evidence="2">Uncharacterized protein</fullName>
    </submittedName>
</protein>
<gene>
    <name evidence="2" type="ORF">HZU40_17610</name>
</gene>
<name>A0A7G8P6Z9_9MYCO</name>
<feature type="region of interest" description="Disordered" evidence="1">
    <location>
        <begin position="182"/>
        <end position="216"/>
    </location>
</feature>
<sequence>MDMLIRRGAAVVAVLVTVGCSAEPAHHASIMDVLANPSSSAKPTPTAAAPVAAPLGTAESARGMTVTPRADNLVLTHQSQSDQLELGIEISISGATAPLETTGFNAGLRLDTSNGEELRPVPPTVLTMPPLPSPVSGDADGWVFFHVKPDAQPTQLRLMAAAAASYYGPSGQPIGIWTMPATLPSPAPAPEPVAPEPAATDPGNAPRTGPHPRHNSPFCRLTHLC</sequence>
<organism evidence="2 3">
    <name type="scientific">Mycolicibacterium fluoranthenivorans</name>
    <dbReference type="NCBI Taxonomy" id="258505"/>
    <lineage>
        <taxon>Bacteria</taxon>
        <taxon>Bacillati</taxon>
        <taxon>Actinomycetota</taxon>
        <taxon>Actinomycetes</taxon>
        <taxon>Mycobacteriales</taxon>
        <taxon>Mycobacteriaceae</taxon>
        <taxon>Mycolicibacterium</taxon>
    </lineage>
</organism>
<proteinExistence type="predicted"/>
<dbReference type="EMBL" id="CP059894">
    <property type="protein sequence ID" value="QNJ90115.1"/>
    <property type="molecule type" value="Genomic_DNA"/>
</dbReference>
<reference evidence="2 3" key="1">
    <citation type="submission" date="2020-07" db="EMBL/GenBank/DDBJ databases">
        <title>Draft genome sequence of four isobutane-metabolizing strains capable of cometabolically degrading diverse ether contaminants.</title>
        <authorList>
            <person name="Chen W."/>
            <person name="Faulkner N."/>
            <person name="Smith C."/>
            <person name="Hyman M."/>
        </authorList>
    </citation>
    <scope>NUCLEOTIDE SEQUENCE [LARGE SCALE GENOMIC DNA]</scope>
    <source>
        <strain evidence="2 3">2A</strain>
    </source>
</reference>
<dbReference type="RefSeq" id="WP_187095261.1">
    <property type="nucleotide sequence ID" value="NZ_CP059894.1"/>
</dbReference>
<evidence type="ECO:0000256" key="1">
    <source>
        <dbReference type="SAM" id="MobiDB-lite"/>
    </source>
</evidence>